<dbReference type="EMBL" id="UOFF01000446">
    <property type="protein sequence ID" value="VAW57730.1"/>
    <property type="molecule type" value="Genomic_DNA"/>
</dbReference>
<dbReference type="Pfam" id="PF13091">
    <property type="entry name" value="PLDc_2"/>
    <property type="match status" value="2"/>
</dbReference>
<evidence type="ECO:0000313" key="2">
    <source>
        <dbReference type="EMBL" id="VAW57730.1"/>
    </source>
</evidence>
<protein>
    <submittedName>
        <fullName evidence="2">Cardiolipin synthetase</fullName>
        <ecNumber evidence="2">2.7.8.-</ecNumber>
    </submittedName>
</protein>
<dbReference type="CDD" id="cd09111">
    <property type="entry name" value="PLDc_ymdC_like_1"/>
    <property type="match status" value="1"/>
</dbReference>
<dbReference type="AlphaFoldDB" id="A0A3B0WZ79"/>
<dbReference type="Gene3D" id="3.30.870.10">
    <property type="entry name" value="Endonuclease Chain A"/>
    <property type="match status" value="2"/>
</dbReference>
<dbReference type="CDD" id="cd09113">
    <property type="entry name" value="PLDc_ymdC_like_2"/>
    <property type="match status" value="1"/>
</dbReference>
<dbReference type="InterPro" id="IPR001736">
    <property type="entry name" value="PLipase_D/transphosphatidylase"/>
</dbReference>
<dbReference type="EC" id="2.7.8.-" evidence="2"/>
<accession>A0A3B0WZ79</accession>
<dbReference type="PANTHER" id="PTHR21248">
    <property type="entry name" value="CARDIOLIPIN SYNTHASE"/>
    <property type="match status" value="1"/>
</dbReference>
<name>A0A3B0WZ79_9ZZZZ</name>
<organism evidence="2">
    <name type="scientific">hydrothermal vent metagenome</name>
    <dbReference type="NCBI Taxonomy" id="652676"/>
    <lineage>
        <taxon>unclassified sequences</taxon>
        <taxon>metagenomes</taxon>
        <taxon>ecological metagenomes</taxon>
    </lineage>
</organism>
<keyword evidence="2" id="KW-0808">Transferase</keyword>
<sequence length="534" mass="60596">MNTTNLIKKKPILFFSLLLSMLLYNTQAFSNNTVSIEDLILPLVKQHPDKTGLYNLEKGGEALLARAWLANRATKTIDVQYFIWANDNIGKLAAEILLRAADRGVKVRVLVDDLLIDAESKYLFALAVHPNINIRIYNPVISVGVNLFERIFSAVTDFRGSNQRMHNKMFIVDSAVAITGGRNMENPYFDFGQKFNYRDRDVLLIGNIISEMNTTFTDFWNSKLAKPVEKLVKNPFESEINWAPEDEWGDELIINEKELQQQLSELTEKKVASIYQYLHDYANNNNNFLPEVRNALIDINHHLNAITQSAHWLDATFISDIPGKNTNNAWFNYNLGGGGNSATALAKLIDFAKNNIIIQTPYLVLSPEAWRLLKAARARGVSIKINTNSLAASDNLPAFSGYSAQIEDMLAAGIEIYEYRPDAKRRQQLVKQYDQYKGKDMPTFSIHAKTMVIDDSIVFIGSYNFDPRSQNLNTEIGVITKHETLAKNVKREIEIDMQEGNSWNVKVDGQNNNTSFAKQSKLFFWKLLPIDAIL</sequence>
<dbReference type="PROSITE" id="PS50035">
    <property type="entry name" value="PLD"/>
    <property type="match status" value="2"/>
</dbReference>
<dbReference type="SUPFAM" id="SSF56024">
    <property type="entry name" value="Phospholipase D/nuclease"/>
    <property type="match status" value="2"/>
</dbReference>
<dbReference type="GO" id="GO:0030572">
    <property type="term" value="F:phosphatidyltransferase activity"/>
    <property type="evidence" value="ECO:0007669"/>
    <property type="project" value="UniProtKB-ARBA"/>
</dbReference>
<proteinExistence type="predicted"/>
<dbReference type="PIRSF" id="PIRSF000850">
    <property type="entry name" value="Phospholipase_D_PSS"/>
    <property type="match status" value="1"/>
</dbReference>
<reference evidence="2" key="1">
    <citation type="submission" date="2018-06" db="EMBL/GenBank/DDBJ databases">
        <authorList>
            <person name="Zhirakovskaya E."/>
        </authorList>
    </citation>
    <scope>NUCLEOTIDE SEQUENCE</scope>
</reference>
<dbReference type="InterPro" id="IPR025202">
    <property type="entry name" value="PLD-like_dom"/>
</dbReference>
<feature type="domain" description="PLD phosphodiesterase" evidence="1">
    <location>
        <begin position="442"/>
        <end position="469"/>
    </location>
</feature>
<evidence type="ECO:0000259" key="1">
    <source>
        <dbReference type="PROSITE" id="PS50035"/>
    </source>
</evidence>
<dbReference type="GO" id="GO:0032049">
    <property type="term" value="P:cardiolipin biosynthetic process"/>
    <property type="evidence" value="ECO:0007669"/>
    <property type="project" value="UniProtKB-ARBA"/>
</dbReference>
<dbReference type="PANTHER" id="PTHR21248:SF12">
    <property type="entry name" value="CARDIOLIPIN SYNTHASE C"/>
    <property type="match status" value="1"/>
</dbReference>
<dbReference type="SMART" id="SM00155">
    <property type="entry name" value="PLDc"/>
    <property type="match status" value="2"/>
</dbReference>
<gene>
    <name evidence="2" type="ORF">MNBD_GAMMA07-1518</name>
</gene>
<feature type="domain" description="PLD phosphodiesterase" evidence="1">
    <location>
        <begin position="161"/>
        <end position="188"/>
    </location>
</feature>